<dbReference type="PROSITE" id="PS00131">
    <property type="entry name" value="CARBOXYPEPT_SER_SER"/>
    <property type="match status" value="1"/>
</dbReference>
<dbReference type="Pfam" id="PF00450">
    <property type="entry name" value="Peptidase_S10"/>
    <property type="match status" value="1"/>
</dbReference>
<dbReference type="PRINTS" id="PR00724">
    <property type="entry name" value="CRBOXYPTASEC"/>
</dbReference>
<keyword evidence="3 6" id="KW-0645">Protease</keyword>
<evidence type="ECO:0000256" key="6">
    <source>
        <dbReference type="RuleBase" id="RU361156"/>
    </source>
</evidence>
<feature type="signal peptide" evidence="6">
    <location>
        <begin position="1"/>
        <end position="21"/>
    </location>
</feature>
<keyword evidence="6" id="KW-0732">Signal</keyword>
<protein>
    <recommendedName>
        <fullName evidence="6">Carboxypeptidase</fullName>
        <ecNumber evidence="6">3.4.16.-</ecNumber>
    </recommendedName>
</protein>
<evidence type="ECO:0000256" key="1">
    <source>
        <dbReference type="ARBA" id="ARBA00009431"/>
    </source>
</evidence>
<dbReference type="AlphaFoldDB" id="A0AAV9JKG9"/>
<accession>A0AAV9JKG9</accession>
<gene>
    <name evidence="7" type="ORF">LTR36_002538</name>
</gene>
<evidence type="ECO:0000256" key="2">
    <source>
        <dbReference type="ARBA" id="ARBA00022645"/>
    </source>
</evidence>
<dbReference type="SUPFAM" id="SSF53474">
    <property type="entry name" value="alpha/beta-Hydrolases"/>
    <property type="match status" value="1"/>
</dbReference>
<dbReference type="InterPro" id="IPR001563">
    <property type="entry name" value="Peptidase_S10"/>
</dbReference>
<dbReference type="InterPro" id="IPR018202">
    <property type="entry name" value="Ser_caboxypep_ser_AS"/>
</dbReference>
<dbReference type="PANTHER" id="PTHR11802">
    <property type="entry name" value="SERINE PROTEASE FAMILY S10 SERINE CARBOXYPEPTIDASE"/>
    <property type="match status" value="1"/>
</dbReference>
<dbReference type="EMBL" id="JAVFHQ010000017">
    <property type="protein sequence ID" value="KAK4545974.1"/>
    <property type="molecule type" value="Genomic_DNA"/>
</dbReference>
<evidence type="ECO:0000313" key="7">
    <source>
        <dbReference type="EMBL" id="KAK4545974.1"/>
    </source>
</evidence>
<reference evidence="7 8" key="1">
    <citation type="submission" date="2021-11" db="EMBL/GenBank/DDBJ databases">
        <title>Black yeast isolated from Biological Soil Crust.</title>
        <authorList>
            <person name="Kurbessoian T."/>
        </authorList>
    </citation>
    <scope>NUCLEOTIDE SEQUENCE [LARGE SCALE GENOMIC DNA]</scope>
    <source>
        <strain evidence="7 8">CCFEE 5522</strain>
    </source>
</reference>
<name>A0AAV9JKG9_9PEZI</name>
<keyword evidence="8" id="KW-1185">Reference proteome</keyword>
<evidence type="ECO:0000256" key="4">
    <source>
        <dbReference type="ARBA" id="ARBA00022801"/>
    </source>
</evidence>
<dbReference type="GO" id="GO:0006508">
    <property type="term" value="P:proteolysis"/>
    <property type="evidence" value="ECO:0007669"/>
    <property type="project" value="UniProtKB-KW"/>
</dbReference>
<dbReference type="PANTHER" id="PTHR11802:SF479">
    <property type="entry name" value="CARBOXYPEPTIDASE"/>
    <property type="match status" value="1"/>
</dbReference>
<dbReference type="Proteomes" id="UP001324427">
    <property type="component" value="Unassembled WGS sequence"/>
</dbReference>
<keyword evidence="2 6" id="KW-0121">Carboxypeptidase</keyword>
<dbReference type="InterPro" id="IPR029058">
    <property type="entry name" value="AB_hydrolase_fold"/>
</dbReference>
<evidence type="ECO:0000313" key="8">
    <source>
        <dbReference type="Proteomes" id="UP001324427"/>
    </source>
</evidence>
<proteinExistence type="inferred from homology"/>
<dbReference type="GO" id="GO:0004185">
    <property type="term" value="F:serine-type carboxypeptidase activity"/>
    <property type="evidence" value="ECO:0007669"/>
    <property type="project" value="UniProtKB-UniRule"/>
</dbReference>
<dbReference type="EC" id="3.4.16.-" evidence="6"/>
<comment type="similarity">
    <text evidence="1 6">Belongs to the peptidase S10 family.</text>
</comment>
<feature type="chain" id="PRO_5043113010" description="Carboxypeptidase" evidence="6">
    <location>
        <begin position="22"/>
        <end position="532"/>
    </location>
</feature>
<evidence type="ECO:0000256" key="3">
    <source>
        <dbReference type="ARBA" id="ARBA00022670"/>
    </source>
</evidence>
<evidence type="ECO:0000256" key="5">
    <source>
        <dbReference type="ARBA" id="ARBA00023180"/>
    </source>
</evidence>
<sequence>MVCQLAILSLLLATIYRHSVAEAHARGDLRTYLRKPTSVTSSSLIKPRSTSNSTYLNNATAPFSIDGSSLPYVEFDIGESYAGLLPIGHEDDKYFFWFVPSLNTSVQDEVVIWLNGGPGCSSLDGFLHANGPFTWQPGTNAPVPNTWAWSNLTNVVWVDQPQGTGYSVGEAIVTSEGDVAKYFVAFWEEFVKLFGLQHAKVYLAGESYAGKYVPYIADAMLDRGNATAFDVSGILLYDPGVGDDIVQSEVPMVAFMNANPNSLPFDDTFKTYIQNTSAACGYDTYLEEHLRFPPLGPLPSSDPGTDSEGNFLAECDIFTAIFEEINTLNPCFNIYQINQPCPIPWDVLGFPYSGYYLPSTFPEPYFNLAGVKAALNVPASTDWTICSSSSVFVNGTDSSPPSGLTGGPLERVIEKTMNVIVANGALDMSSPTNGTLLVLQNMTWNGARGFSNPPVQPLLVPSTLSSEEVQESMAGSGHLGSWVSERGLTFCEVFLSGHQVPEWQPSVAYRHIELLLGRIENLSDVRPFTKQQ</sequence>
<dbReference type="Gene3D" id="3.40.50.1820">
    <property type="entry name" value="alpha/beta hydrolase"/>
    <property type="match status" value="1"/>
</dbReference>
<organism evidence="7 8">
    <name type="scientific">Oleoguttula mirabilis</name>
    <dbReference type="NCBI Taxonomy" id="1507867"/>
    <lineage>
        <taxon>Eukaryota</taxon>
        <taxon>Fungi</taxon>
        <taxon>Dikarya</taxon>
        <taxon>Ascomycota</taxon>
        <taxon>Pezizomycotina</taxon>
        <taxon>Dothideomycetes</taxon>
        <taxon>Dothideomycetidae</taxon>
        <taxon>Mycosphaerellales</taxon>
        <taxon>Teratosphaeriaceae</taxon>
        <taxon>Oleoguttula</taxon>
    </lineage>
</organism>
<comment type="caution">
    <text evidence="7">The sequence shown here is derived from an EMBL/GenBank/DDBJ whole genome shotgun (WGS) entry which is preliminary data.</text>
</comment>
<keyword evidence="5" id="KW-0325">Glycoprotein</keyword>
<keyword evidence="4 6" id="KW-0378">Hydrolase</keyword>